<comment type="caution">
    <text evidence="2">The sequence shown here is derived from an EMBL/GenBank/DDBJ whole genome shotgun (WGS) entry which is preliminary data.</text>
</comment>
<keyword evidence="1" id="KW-0812">Transmembrane</keyword>
<evidence type="ECO:0000313" key="2">
    <source>
        <dbReference type="EMBL" id="PAD76607.1"/>
    </source>
</evidence>
<sequence length="227" mass="25741">MNQVNRVIHIHMKQKLGWFYLPWAIMMFSFIVNLLIGFIVNGEKFYTGGLATMFIYMFVGALIGVVQLFPFSLGFSIRRTDFYTGTVILIIGISIFTAILLLLLSSLENWTNGWGERMHFFHLPYLNDGSILAQFTVFAILLITFAMLGMLIGSFYLRYRGLKTFIFLAGIFILLSAAGVIVTAFDGWMPVFEWFIGKTAFELSLWCLPGALLMAIGSLFMLRKSTV</sequence>
<feature type="transmembrane region" description="Helical" evidence="1">
    <location>
        <begin position="46"/>
        <end position="70"/>
    </location>
</feature>
<accession>A0A268EU03</accession>
<evidence type="ECO:0000313" key="3">
    <source>
        <dbReference type="Proteomes" id="UP000215596"/>
    </source>
</evidence>
<protein>
    <submittedName>
        <fullName evidence="2">Uncharacterized protein</fullName>
    </submittedName>
</protein>
<name>A0A268EU03_9BACL</name>
<proteinExistence type="predicted"/>
<feature type="transmembrane region" description="Helical" evidence="1">
    <location>
        <begin position="82"/>
        <end position="104"/>
    </location>
</feature>
<keyword evidence="1" id="KW-0472">Membrane</keyword>
<gene>
    <name evidence="2" type="ORF">CHH67_11855</name>
</gene>
<feature type="transmembrane region" description="Helical" evidence="1">
    <location>
        <begin position="131"/>
        <end position="157"/>
    </location>
</feature>
<dbReference type="AlphaFoldDB" id="A0A268EU03"/>
<dbReference type="Proteomes" id="UP000215596">
    <property type="component" value="Unassembled WGS sequence"/>
</dbReference>
<organism evidence="2 3">
    <name type="scientific">Paenibacillus campinasensis</name>
    <dbReference type="NCBI Taxonomy" id="66347"/>
    <lineage>
        <taxon>Bacteria</taxon>
        <taxon>Bacillati</taxon>
        <taxon>Bacillota</taxon>
        <taxon>Bacilli</taxon>
        <taxon>Bacillales</taxon>
        <taxon>Paenibacillaceae</taxon>
        <taxon>Paenibacillus</taxon>
    </lineage>
</organism>
<dbReference type="EMBL" id="NPBY01000036">
    <property type="protein sequence ID" value="PAD76607.1"/>
    <property type="molecule type" value="Genomic_DNA"/>
</dbReference>
<dbReference type="OrthoDB" id="2663350at2"/>
<feature type="transmembrane region" description="Helical" evidence="1">
    <location>
        <begin position="203"/>
        <end position="222"/>
    </location>
</feature>
<keyword evidence="1" id="KW-1133">Transmembrane helix</keyword>
<feature type="transmembrane region" description="Helical" evidence="1">
    <location>
        <begin position="164"/>
        <end position="183"/>
    </location>
</feature>
<feature type="transmembrane region" description="Helical" evidence="1">
    <location>
        <begin position="20"/>
        <end position="40"/>
    </location>
</feature>
<evidence type="ECO:0000256" key="1">
    <source>
        <dbReference type="SAM" id="Phobius"/>
    </source>
</evidence>
<reference evidence="2 3" key="1">
    <citation type="submission" date="2017-07" db="EMBL/GenBank/DDBJ databases">
        <title>Isolation and whole genome analysis of endospore-forming bacteria from heroin.</title>
        <authorList>
            <person name="Kalinowski J."/>
            <person name="Ahrens B."/>
            <person name="Al-Dilaimi A."/>
            <person name="Winkler A."/>
            <person name="Wibberg D."/>
            <person name="Schleenbecker U."/>
            <person name="Ruckert C."/>
            <person name="Wolfel R."/>
            <person name="Grass G."/>
        </authorList>
    </citation>
    <scope>NUCLEOTIDE SEQUENCE [LARGE SCALE GENOMIC DNA]</scope>
    <source>
        <strain evidence="2 3">7537-G1</strain>
    </source>
</reference>